<keyword evidence="7" id="KW-0732">Signal</keyword>
<evidence type="ECO:0000256" key="7">
    <source>
        <dbReference type="ARBA" id="ARBA00022729"/>
    </source>
</evidence>
<dbReference type="SUPFAM" id="SSF52743">
    <property type="entry name" value="Subtilisin-like"/>
    <property type="match status" value="1"/>
</dbReference>
<keyword evidence="4" id="KW-0052">Apoplast</keyword>
<dbReference type="Proteomes" id="UP000447434">
    <property type="component" value="Chromosome 16"/>
</dbReference>
<evidence type="ECO:0000256" key="10">
    <source>
        <dbReference type="ARBA" id="ARBA00023180"/>
    </source>
</evidence>
<evidence type="ECO:0000259" key="13">
    <source>
        <dbReference type="Pfam" id="PF02225"/>
    </source>
</evidence>
<dbReference type="Gene3D" id="3.40.50.200">
    <property type="entry name" value="Peptidase S8/S53 domain"/>
    <property type="match status" value="1"/>
</dbReference>
<dbReference type="InterPro" id="IPR000209">
    <property type="entry name" value="Peptidase_S8/S53_dom"/>
</dbReference>
<organism evidence="15 16">
    <name type="scientific">Lupinus albus</name>
    <name type="common">White lupine</name>
    <name type="synonym">Lupinus termis</name>
    <dbReference type="NCBI Taxonomy" id="3870"/>
    <lineage>
        <taxon>Eukaryota</taxon>
        <taxon>Viridiplantae</taxon>
        <taxon>Streptophyta</taxon>
        <taxon>Embryophyta</taxon>
        <taxon>Tracheophyta</taxon>
        <taxon>Spermatophyta</taxon>
        <taxon>Magnoliopsida</taxon>
        <taxon>eudicotyledons</taxon>
        <taxon>Gunneridae</taxon>
        <taxon>Pentapetalae</taxon>
        <taxon>rosids</taxon>
        <taxon>fabids</taxon>
        <taxon>Fabales</taxon>
        <taxon>Fabaceae</taxon>
        <taxon>Papilionoideae</taxon>
        <taxon>50 kb inversion clade</taxon>
        <taxon>genistoids sensu lato</taxon>
        <taxon>core genistoids</taxon>
        <taxon>Genisteae</taxon>
        <taxon>Lupinus</taxon>
    </lineage>
</organism>
<dbReference type="InterPro" id="IPR045051">
    <property type="entry name" value="SBT"/>
</dbReference>
<keyword evidence="16" id="KW-1185">Reference proteome</keyword>
<comment type="function">
    <text evidence="1">Required for arbuscular mycorrhiza (AM) development during AM symbiosis with AM fungi (e.g. Glomeromycota intraradices).</text>
</comment>
<evidence type="ECO:0000259" key="12">
    <source>
        <dbReference type="Pfam" id="PF00082"/>
    </source>
</evidence>
<dbReference type="OrthoDB" id="206201at2759"/>
<dbReference type="GO" id="GO:0004252">
    <property type="term" value="F:serine-type endopeptidase activity"/>
    <property type="evidence" value="ECO:0007669"/>
    <property type="project" value="InterPro"/>
</dbReference>
<keyword evidence="8" id="KW-0378">Hydrolase</keyword>
<dbReference type="Pfam" id="PF17766">
    <property type="entry name" value="fn3_6"/>
    <property type="match status" value="1"/>
</dbReference>
<evidence type="ECO:0000256" key="3">
    <source>
        <dbReference type="ARBA" id="ARBA00011073"/>
    </source>
</evidence>
<comment type="caution">
    <text evidence="15">The sequence shown here is derived from an EMBL/GenBank/DDBJ whole genome shotgun (WGS) entry which is preliminary data.</text>
</comment>
<evidence type="ECO:0000256" key="9">
    <source>
        <dbReference type="ARBA" id="ARBA00022825"/>
    </source>
</evidence>
<gene>
    <name evidence="15" type="ORF">Lalb_Chr16g0378761</name>
</gene>
<dbReference type="Pfam" id="PF00082">
    <property type="entry name" value="Peptidase_S8"/>
    <property type="match status" value="1"/>
</dbReference>
<comment type="subcellular location">
    <subcellularLocation>
        <location evidence="2">Secreted</location>
        <location evidence="2">Extracellular space</location>
        <location evidence="2">Apoplast</location>
    </subcellularLocation>
</comment>
<proteinExistence type="inferred from homology"/>
<dbReference type="InterPro" id="IPR041469">
    <property type="entry name" value="Subtilisin-like_FN3"/>
</dbReference>
<feature type="domain" description="PA" evidence="13">
    <location>
        <begin position="145"/>
        <end position="217"/>
    </location>
</feature>
<comment type="caution">
    <text evidence="11">Lacks conserved residue(s) required for the propagation of feature annotation.</text>
</comment>
<evidence type="ECO:0000313" key="16">
    <source>
        <dbReference type="Proteomes" id="UP000447434"/>
    </source>
</evidence>
<dbReference type="InterPro" id="IPR046450">
    <property type="entry name" value="PA_dom_sf"/>
</dbReference>
<dbReference type="SUPFAM" id="SSF52025">
    <property type="entry name" value="PA domain"/>
    <property type="match status" value="1"/>
</dbReference>
<dbReference type="Gene3D" id="3.50.30.30">
    <property type="match status" value="1"/>
</dbReference>
<accession>A0A6A4P5B4</accession>
<dbReference type="FunFam" id="3.50.30.30:FF:000005">
    <property type="entry name" value="subtilisin-like protease SBT1.5"/>
    <property type="match status" value="1"/>
</dbReference>
<protein>
    <submittedName>
        <fullName evidence="15">Putative tripeptidyl-peptidase II</fullName>
    </submittedName>
</protein>
<dbReference type="CDD" id="cd02120">
    <property type="entry name" value="PA_subtilisin_like"/>
    <property type="match status" value="1"/>
</dbReference>
<evidence type="ECO:0000259" key="14">
    <source>
        <dbReference type="Pfam" id="PF17766"/>
    </source>
</evidence>
<dbReference type="InterPro" id="IPR003137">
    <property type="entry name" value="PA_domain"/>
</dbReference>
<sequence length="516" mass="55059">MASNARIAVYKACWSTGCDNSDIMAAIDKAISDNVNILSLSLGTIPLDYYDDLTGIGCFAATEKGISVFAAGGNDGPNSSSVTNIAPWITTVGAGTLDREFPAYVTIGNGEKYIGASLYKGPPLLDTPLPFVYAGDVSNGEDGHFCIPDSLVPEKVKGKIVLCDRGNNSRVEKGFVVKSAGGLGMVEANTVENGQELVADPHILPALEIGARSGDALRKYLSSDPNATAKFEFGGTVFGTTPSPTVAAFSSRGPNSITPQILKPDIIGPGVNILAAWSGSSNPTSIATDPRRVDFNIISGTSMACPHLSGIAILVKSAHPDWSPAMIRSALMTTSYTTNNKGNPFLDSFSEKPATLLDYGAGHVNPVNALNPGLVYDINTNDYLTFLCALNYTAHQIKIVARTKFHCDSSKQYSVTDLNYPSFVVFFNGSTVVKHTRTLTNVGDAGTYKASIVADNPSVKISIEPEELRFDINEKKTYTITFTKSGENSHNDYDFGRLEWSNGKNVVGSPILFNWT</sequence>
<evidence type="ECO:0000256" key="4">
    <source>
        <dbReference type="ARBA" id="ARBA00022523"/>
    </source>
</evidence>
<reference evidence="16" key="1">
    <citation type="journal article" date="2020" name="Nat. Commun.">
        <title>Genome sequence of the cluster root forming white lupin.</title>
        <authorList>
            <person name="Hufnagel B."/>
            <person name="Marques A."/>
            <person name="Soriano A."/>
            <person name="Marques L."/>
            <person name="Divol F."/>
            <person name="Doumas P."/>
            <person name="Sallet E."/>
            <person name="Mancinotti D."/>
            <person name="Carrere S."/>
            <person name="Marande W."/>
            <person name="Arribat S."/>
            <person name="Keller J."/>
            <person name="Huneau C."/>
            <person name="Blein T."/>
            <person name="Aime D."/>
            <person name="Laguerre M."/>
            <person name="Taylor J."/>
            <person name="Schubert V."/>
            <person name="Nelson M."/>
            <person name="Geu-Flores F."/>
            <person name="Crespi M."/>
            <person name="Gallardo-Guerrero K."/>
            <person name="Delaux P.-M."/>
            <person name="Salse J."/>
            <person name="Berges H."/>
            <person name="Guyot R."/>
            <person name="Gouzy J."/>
            <person name="Peret B."/>
        </authorList>
    </citation>
    <scope>NUCLEOTIDE SEQUENCE [LARGE SCALE GENOMIC DNA]</scope>
    <source>
        <strain evidence="16">cv. Amiga</strain>
    </source>
</reference>
<name>A0A6A4P5B4_LUPAL</name>
<dbReference type="PANTHER" id="PTHR10795">
    <property type="entry name" value="PROPROTEIN CONVERTASE SUBTILISIN/KEXIN"/>
    <property type="match status" value="1"/>
</dbReference>
<feature type="domain" description="Peptidase S8/S53" evidence="12">
    <location>
        <begin position="2"/>
        <end position="339"/>
    </location>
</feature>
<evidence type="ECO:0000313" key="15">
    <source>
        <dbReference type="EMBL" id="KAE9596691.1"/>
    </source>
</evidence>
<dbReference type="EMBL" id="WOCE01000016">
    <property type="protein sequence ID" value="KAE9596691.1"/>
    <property type="molecule type" value="Genomic_DNA"/>
</dbReference>
<comment type="similarity">
    <text evidence="3 11">Belongs to the peptidase S8 family.</text>
</comment>
<feature type="domain" description="Subtilisin-like protease fibronectin type-III" evidence="14">
    <location>
        <begin position="417"/>
        <end position="512"/>
    </location>
</feature>
<keyword evidence="6" id="KW-0645">Protease</keyword>
<evidence type="ECO:0000256" key="2">
    <source>
        <dbReference type="ARBA" id="ARBA00004271"/>
    </source>
</evidence>
<evidence type="ECO:0000256" key="5">
    <source>
        <dbReference type="ARBA" id="ARBA00022525"/>
    </source>
</evidence>
<dbReference type="GO" id="GO:0006508">
    <property type="term" value="P:proteolysis"/>
    <property type="evidence" value="ECO:0007669"/>
    <property type="project" value="UniProtKB-KW"/>
</dbReference>
<dbReference type="Gene3D" id="2.60.40.2310">
    <property type="match status" value="1"/>
</dbReference>
<evidence type="ECO:0000256" key="6">
    <source>
        <dbReference type="ARBA" id="ARBA00022670"/>
    </source>
</evidence>
<keyword evidence="5" id="KW-0964">Secreted</keyword>
<keyword evidence="9" id="KW-0720">Serine protease</keyword>
<evidence type="ECO:0000256" key="11">
    <source>
        <dbReference type="PROSITE-ProRule" id="PRU01240"/>
    </source>
</evidence>
<dbReference type="Pfam" id="PF02225">
    <property type="entry name" value="PA"/>
    <property type="match status" value="1"/>
</dbReference>
<dbReference type="GO" id="GO:0009610">
    <property type="term" value="P:response to symbiotic fungus"/>
    <property type="evidence" value="ECO:0007669"/>
    <property type="project" value="UniProtKB-ARBA"/>
</dbReference>
<evidence type="ECO:0000256" key="1">
    <source>
        <dbReference type="ARBA" id="ARBA00002076"/>
    </source>
</evidence>
<dbReference type="GO" id="GO:0048046">
    <property type="term" value="C:apoplast"/>
    <property type="evidence" value="ECO:0007669"/>
    <property type="project" value="UniProtKB-SubCell"/>
</dbReference>
<keyword evidence="10" id="KW-0325">Glycoprotein</keyword>
<evidence type="ECO:0000256" key="8">
    <source>
        <dbReference type="ARBA" id="ARBA00022801"/>
    </source>
</evidence>
<dbReference type="PROSITE" id="PS51892">
    <property type="entry name" value="SUBTILASE"/>
    <property type="match status" value="1"/>
</dbReference>
<dbReference type="AlphaFoldDB" id="A0A6A4P5B4"/>
<dbReference type="InterPro" id="IPR036852">
    <property type="entry name" value="Peptidase_S8/S53_dom_sf"/>
</dbReference>